<dbReference type="PROSITE" id="PS51118">
    <property type="entry name" value="HTH_HXLR"/>
    <property type="match status" value="1"/>
</dbReference>
<comment type="caution">
    <text evidence="6">The sequence shown here is derived from an EMBL/GenBank/DDBJ whole genome shotgun (WGS) entry which is preliminary data.</text>
</comment>
<sequence>MTHRTESRGAAAPRPGLPDAPLAAVTEPTPGCPVEITLDALRGRWTTLVVRELLRGPGPRSYSELAAALPALSDKVLADRLAHLVDRGVAERIRTAGWPPAVRYELSPRGRALGPVLQALWDWGEGASPQPPGGSSGGPSRGSSQGSPRQPAEW</sequence>
<name>A0ABW6U6Y2_9ACTN</name>
<dbReference type="Proteomes" id="UP001602123">
    <property type="component" value="Unassembled WGS sequence"/>
</dbReference>
<accession>A0ABW6U6Y2</accession>
<dbReference type="InterPro" id="IPR036390">
    <property type="entry name" value="WH_DNA-bd_sf"/>
</dbReference>
<dbReference type="SUPFAM" id="SSF46785">
    <property type="entry name" value="Winged helix' DNA-binding domain"/>
    <property type="match status" value="1"/>
</dbReference>
<dbReference type="Pfam" id="PF01638">
    <property type="entry name" value="HxlR"/>
    <property type="match status" value="1"/>
</dbReference>
<keyword evidence="1" id="KW-0805">Transcription regulation</keyword>
<evidence type="ECO:0000259" key="5">
    <source>
        <dbReference type="PROSITE" id="PS51118"/>
    </source>
</evidence>
<feature type="region of interest" description="Disordered" evidence="4">
    <location>
        <begin position="1"/>
        <end position="28"/>
    </location>
</feature>
<protein>
    <submittedName>
        <fullName evidence="6">Winged helix-turn-helix transcriptional regulator</fullName>
    </submittedName>
</protein>
<evidence type="ECO:0000313" key="6">
    <source>
        <dbReference type="EMBL" id="MFF4220579.1"/>
    </source>
</evidence>
<feature type="compositionally biased region" description="Low complexity" evidence="4">
    <location>
        <begin position="141"/>
        <end position="154"/>
    </location>
</feature>
<dbReference type="Gene3D" id="1.10.10.10">
    <property type="entry name" value="Winged helix-like DNA-binding domain superfamily/Winged helix DNA-binding domain"/>
    <property type="match status" value="1"/>
</dbReference>
<dbReference type="InterPro" id="IPR002577">
    <property type="entry name" value="HTH_HxlR"/>
</dbReference>
<keyword evidence="2" id="KW-0238">DNA-binding</keyword>
<feature type="domain" description="HTH hxlR-type" evidence="5">
    <location>
        <begin position="32"/>
        <end position="132"/>
    </location>
</feature>
<keyword evidence="3" id="KW-0804">Transcription</keyword>
<evidence type="ECO:0000256" key="1">
    <source>
        <dbReference type="ARBA" id="ARBA00023015"/>
    </source>
</evidence>
<evidence type="ECO:0000256" key="3">
    <source>
        <dbReference type="ARBA" id="ARBA00023163"/>
    </source>
</evidence>
<dbReference type="RefSeq" id="WP_388633270.1">
    <property type="nucleotide sequence ID" value="NZ_JBIAUT010000015.1"/>
</dbReference>
<reference evidence="6 7" key="1">
    <citation type="submission" date="2024-10" db="EMBL/GenBank/DDBJ databases">
        <title>The Natural Products Discovery Center: Release of the First 8490 Sequenced Strains for Exploring Actinobacteria Biosynthetic Diversity.</title>
        <authorList>
            <person name="Kalkreuter E."/>
            <person name="Kautsar S.A."/>
            <person name="Yang D."/>
            <person name="Bader C.D."/>
            <person name="Teijaro C.N."/>
            <person name="Fluegel L."/>
            <person name="Davis C.M."/>
            <person name="Simpson J.R."/>
            <person name="Lauterbach L."/>
            <person name="Steele A.D."/>
            <person name="Gui C."/>
            <person name="Meng S."/>
            <person name="Li G."/>
            <person name="Viehrig K."/>
            <person name="Ye F."/>
            <person name="Su P."/>
            <person name="Kiefer A.F."/>
            <person name="Nichols A."/>
            <person name="Cepeda A.J."/>
            <person name="Yan W."/>
            <person name="Fan B."/>
            <person name="Jiang Y."/>
            <person name="Adhikari A."/>
            <person name="Zheng C.-J."/>
            <person name="Schuster L."/>
            <person name="Cowan T.M."/>
            <person name="Smanski M.J."/>
            <person name="Chevrette M.G."/>
            <person name="De Carvalho L.P.S."/>
            <person name="Shen B."/>
        </authorList>
    </citation>
    <scope>NUCLEOTIDE SEQUENCE [LARGE SCALE GENOMIC DNA]</scope>
    <source>
        <strain evidence="6 7">NPDC001650</strain>
    </source>
</reference>
<evidence type="ECO:0000256" key="2">
    <source>
        <dbReference type="ARBA" id="ARBA00023125"/>
    </source>
</evidence>
<dbReference type="PANTHER" id="PTHR33204:SF18">
    <property type="entry name" value="TRANSCRIPTIONAL REGULATORY PROTEIN"/>
    <property type="match status" value="1"/>
</dbReference>
<keyword evidence="7" id="KW-1185">Reference proteome</keyword>
<dbReference type="InterPro" id="IPR036388">
    <property type="entry name" value="WH-like_DNA-bd_sf"/>
</dbReference>
<organism evidence="6 7">
    <name type="scientific">Streptomyces nondiastaticus</name>
    <dbReference type="NCBI Taxonomy" id="3154512"/>
    <lineage>
        <taxon>Bacteria</taxon>
        <taxon>Bacillati</taxon>
        <taxon>Actinomycetota</taxon>
        <taxon>Actinomycetes</taxon>
        <taxon>Kitasatosporales</taxon>
        <taxon>Streptomycetaceae</taxon>
        <taxon>Streptomyces</taxon>
    </lineage>
</organism>
<gene>
    <name evidence="6" type="ORF">ACFYZM_30510</name>
</gene>
<evidence type="ECO:0000256" key="4">
    <source>
        <dbReference type="SAM" id="MobiDB-lite"/>
    </source>
</evidence>
<dbReference type="PANTHER" id="PTHR33204">
    <property type="entry name" value="TRANSCRIPTIONAL REGULATOR, MARR FAMILY"/>
    <property type="match status" value="1"/>
</dbReference>
<proteinExistence type="predicted"/>
<evidence type="ECO:0000313" key="7">
    <source>
        <dbReference type="Proteomes" id="UP001602123"/>
    </source>
</evidence>
<feature type="region of interest" description="Disordered" evidence="4">
    <location>
        <begin position="122"/>
        <end position="154"/>
    </location>
</feature>
<dbReference type="EMBL" id="JBIAUT010000015">
    <property type="protein sequence ID" value="MFF4220579.1"/>
    <property type="molecule type" value="Genomic_DNA"/>
</dbReference>